<dbReference type="InterPro" id="IPR003594">
    <property type="entry name" value="HATPase_dom"/>
</dbReference>
<dbReference type="PANTHER" id="PTHR43047">
    <property type="entry name" value="TWO-COMPONENT HISTIDINE PROTEIN KINASE"/>
    <property type="match status" value="1"/>
</dbReference>
<feature type="domain" description="Histidine kinase" evidence="7">
    <location>
        <begin position="333"/>
        <end position="556"/>
    </location>
</feature>
<dbReference type="Pfam" id="PF02518">
    <property type="entry name" value="HATPase_c"/>
    <property type="match status" value="1"/>
</dbReference>
<keyword evidence="10" id="KW-0067">ATP-binding</keyword>
<dbReference type="SMART" id="SM00065">
    <property type="entry name" value="GAF"/>
    <property type="match status" value="1"/>
</dbReference>
<dbReference type="SMART" id="SM00387">
    <property type="entry name" value="HATPase_c"/>
    <property type="match status" value="1"/>
</dbReference>
<feature type="domain" description="Response regulatory" evidence="8">
    <location>
        <begin position="580"/>
        <end position="695"/>
    </location>
</feature>
<feature type="domain" description="PAS" evidence="9">
    <location>
        <begin position="8"/>
        <end position="81"/>
    </location>
</feature>
<dbReference type="Proteomes" id="UP001163821">
    <property type="component" value="Unassembled WGS sequence"/>
</dbReference>
<accession>A0AA41Y9B2</accession>
<gene>
    <name evidence="10" type="ORF">N2K84_16235</name>
</gene>
<evidence type="ECO:0000259" key="8">
    <source>
        <dbReference type="PROSITE" id="PS50110"/>
    </source>
</evidence>
<dbReference type="CDD" id="cd00130">
    <property type="entry name" value="PAS"/>
    <property type="match status" value="1"/>
</dbReference>
<dbReference type="CDD" id="cd16922">
    <property type="entry name" value="HATPase_EvgS-ArcB-TorS-like"/>
    <property type="match status" value="1"/>
</dbReference>
<dbReference type="PROSITE" id="PS50112">
    <property type="entry name" value="PAS"/>
    <property type="match status" value="1"/>
</dbReference>
<dbReference type="AlphaFoldDB" id="A0AA41Y9B2"/>
<dbReference type="InterPro" id="IPR035965">
    <property type="entry name" value="PAS-like_dom_sf"/>
</dbReference>
<evidence type="ECO:0000313" key="11">
    <source>
        <dbReference type="Proteomes" id="UP001163821"/>
    </source>
</evidence>
<dbReference type="EC" id="2.7.13.3" evidence="2"/>
<dbReference type="InterPro" id="IPR036097">
    <property type="entry name" value="HisK_dim/P_sf"/>
</dbReference>
<feature type="modified residue" description="4-aspartylphosphate" evidence="6">
    <location>
        <position position="630"/>
    </location>
</feature>
<dbReference type="CDD" id="cd17546">
    <property type="entry name" value="REC_hyHK_CKI1_RcsC-like"/>
    <property type="match status" value="1"/>
</dbReference>
<evidence type="ECO:0000256" key="1">
    <source>
        <dbReference type="ARBA" id="ARBA00000085"/>
    </source>
</evidence>
<evidence type="ECO:0000256" key="2">
    <source>
        <dbReference type="ARBA" id="ARBA00012438"/>
    </source>
</evidence>
<keyword evidence="5" id="KW-0418">Kinase</keyword>
<dbReference type="CDD" id="cd00082">
    <property type="entry name" value="HisKA"/>
    <property type="match status" value="1"/>
</dbReference>
<dbReference type="Gene3D" id="3.30.565.10">
    <property type="entry name" value="Histidine kinase-like ATPase, C-terminal domain"/>
    <property type="match status" value="1"/>
</dbReference>
<dbReference type="SMART" id="SM00448">
    <property type="entry name" value="REC"/>
    <property type="match status" value="1"/>
</dbReference>
<dbReference type="InterPro" id="IPR029016">
    <property type="entry name" value="GAF-like_dom_sf"/>
</dbReference>
<comment type="caution">
    <text evidence="10">The sequence shown here is derived from an EMBL/GenBank/DDBJ whole genome shotgun (WGS) entry which is preliminary data.</text>
</comment>
<evidence type="ECO:0000259" key="9">
    <source>
        <dbReference type="PROSITE" id="PS50112"/>
    </source>
</evidence>
<dbReference type="Pfam" id="PF00512">
    <property type="entry name" value="HisKA"/>
    <property type="match status" value="1"/>
</dbReference>
<dbReference type="InterPro" id="IPR003661">
    <property type="entry name" value="HisK_dim/P_dom"/>
</dbReference>
<protein>
    <recommendedName>
        <fullName evidence="2">histidine kinase</fullName>
        <ecNumber evidence="2">2.7.13.3</ecNumber>
    </recommendedName>
</protein>
<dbReference type="Gene3D" id="3.30.450.40">
    <property type="match status" value="1"/>
</dbReference>
<dbReference type="InterPro" id="IPR004358">
    <property type="entry name" value="Sig_transdc_His_kin-like_C"/>
</dbReference>
<dbReference type="Gene3D" id="1.10.287.130">
    <property type="match status" value="1"/>
</dbReference>
<dbReference type="SUPFAM" id="SSF47384">
    <property type="entry name" value="Homodimeric domain of signal transducing histidine kinase"/>
    <property type="match status" value="1"/>
</dbReference>
<evidence type="ECO:0000256" key="6">
    <source>
        <dbReference type="PROSITE-ProRule" id="PRU00169"/>
    </source>
</evidence>
<keyword evidence="3 6" id="KW-0597">Phosphoprotein</keyword>
<dbReference type="InterPro" id="IPR005467">
    <property type="entry name" value="His_kinase_dom"/>
</dbReference>
<evidence type="ECO:0000313" key="10">
    <source>
        <dbReference type="EMBL" id="MCW0484290.1"/>
    </source>
</evidence>
<name>A0AA41Y9B2_9BACT</name>
<keyword evidence="4" id="KW-0808">Transferase</keyword>
<dbReference type="InterPro" id="IPR001789">
    <property type="entry name" value="Sig_transdc_resp-reg_receiver"/>
</dbReference>
<dbReference type="Gene3D" id="3.30.450.20">
    <property type="entry name" value="PAS domain"/>
    <property type="match status" value="1"/>
</dbReference>
<evidence type="ECO:0000256" key="3">
    <source>
        <dbReference type="ARBA" id="ARBA00022553"/>
    </source>
</evidence>
<dbReference type="PROSITE" id="PS50110">
    <property type="entry name" value="RESPONSE_REGULATORY"/>
    <property type="match status" value="1"/>
</dbReference>
<dbReference type="InterPro" id="IPR003018">
    <property type="entry name" value="GAF"/>
</dbReference>
<dbReference type="PROSITE" id="PS50109">
    <property type="entry name" value="HIS_KIN"/>
    <property type="match status" value="1"/>
</dbReference>
<dbReference type="GO" id="GO:0005524">
    <property type="term" value="F:ATP binding"/>
    <property type="evidence" value="ECO:0007669"/>
    <property type="project" value="UniProtKB-KW"/>
</dbReference>
<sequence>MVKHDVDGDDFVLKAVEGAKIGLWHWDIDKEIININATLAEIIGYTVHELSPITLEKWMQLKHPDDATVSKHFYEQLKKGERSGFLFEHRLRHKNGNWVTVQSNGRVTKHSPEGKPSIMAGTFIDISELHHSRKHLQYRYEIEKLVASISSDFVGIPNRKLNFTIQKTLEKIGRFACIDRCYVFLLKQNNTVMDNTHEWCAPGIHPEIQNLQDLPTSIFPWWMKKMNRLEHIHISDTAIMPKEASQEQETLKAQDIRSLLVVPIHYKKNLLGFMGFDSVRRHKEWPEADIHLLETVGNTIANALNAKRNQEMLVKAKEAAEESNRLKSAFLATMNHELRTPLHHILGFSELLRSNQFPKEQTGIFANKIYESGKNLLQIIEDILSLALADQSEIKIRNEVFSGPDLFIQHKSLLEEILFVSNKEKDITLIYNPSTEFLSNRFIADRNKINQVILNLFKNAIKFTDTGSVEYGIQLDNPQQLTFYVKDSGMGIPKSQQELIFEFFRQGDDSHTRLHSGIGIGLSISKKITGILKGQLTVESTPRKGSTFRFSVPVETITDSMQVLQTRTKTMAPPDLSGHRLLMIDDDPSSLFLLKNLLQETKADLLHLENSKNVTSFLTENHPVDLVLLDLKMPDEESLLAAKQLSGAPYFYPVIALTAHSLLDEKEKALHAGCKATLSKPLEPGLLFEAITSALARK</sequence>
<dbReference type="RefSeq" id="WP_282592883.1">
    <property type="nucleotide sequence ID" value="NZ_JAPAAF010000033.1"/>
</dbReference>
<dbReference type="SUPFAM" id="SSF55874">
    <property type="entry name" value="ATPase domain of HSP90 chaperone/DNA topoisomerase II/histidine kinase"/>
    <property type="match status" value="1"/>
</dbReference>
<dbReference type="GO" id="GO:0000155">
    <property type="term" value="F:phosphorelay sensor kinase activity"/>
    <property type="evidence" value="ECO:0007669"/>
    <property type="project" value="InterPro"/>
</dbReference>
<dbReference type="InterPro" id="IPR011006">
    <property type="entry name" value="CheY-like_superfamily"/>
</dbReference>
<dbReference type="InterPro" id="IPR000014">
    <property type="entry name" value="PAS"/>
</dbReference>
<dbReference type="NCBIfam" id="TIGR00229">
    <property type="entry name" value="sensory_box"/>
    <property type="match status" value="1"/>
</dbReference>
<keyword evidence="10" id="KW-0547">Nucleotide-binding</keyword>
<dbReference type="InterPro" id="IPR013655">
    <property type="entry name" value="PAS_fold_3"/>
</dbReference>
<dbReference type="EMBL" id="JAPAAF010000033">
    <property type="protein sequence ID" value="MCW0484290.1"/>
    <property type="molecule type" value="Genomic_DNA"/>
</dbReference>
<dbReference type="Gene3D" id="3.40.50.2300">
    <property type="match status" value="1"/>
</dbReference>
<dbReference type="SUPFAM" id="SSF55785">
    <property type="entry name" value="PYP-like sensor domain (PAS domain)"/>
    <property type="match status" value="1"/>
</dbReference>
<dbReference type="SUPFAM" id="SSF52172">
    <property type="entry name" value="CheY-like"/>
    <property type="match status" value="1"/>
</dbReference>
<evidence type="ECO:0000259" key="7">
    <source>
        <dbReference type="PROSITE" id="PS50109"/>
    </source>
</evidence>
<proteinExistence type="predicted"/>
<dbReference type="InterPro" id="IPR036890">
    <property type="entry name" value="HATPase_C_sf"/>
</dbReference>
<evidence type="ECO:0000256" key="5">
    <source>
        <dbReference type="ARBA" id="ARBA00022777"/>
    </source>
</evidence>
<dbReference type="Pfam" id="PF08447">
    <property type="entry name" value="PAS_3"/>
    <property type="match status" value="1"/>
</dbReference>
<dbReference type="SMART" id="SM00086">
    <property type="entry name" value="PAC"/>
    <property type="match status" value="1"/>
</dbReference>
<dbReference type="SMART" id="SM00388">
    <property type="entry name" value="HisKA"/>
    <property type="match status" value="1"/>
</dbReference>
<dbReference type="PANTHER" id="PTHR43047:SF64">
    <property type="entry name" value="HISTIDINE KINASE CONTAINING CHEY-HOMOLOGOUS RECEIVER DOMAIN AND PAS DOMAIN-RELATED"/>
    <property type="match status" value="1"/>
</dbReference>
<organism evidence="10 11">
    <name type="scientific">Gaoshiqia sediminis</name>
    <dbReference type="NCBI Taxonomy" id="2986998"/>
    <lineage>
        <taxon>Bacteria</taxon>
        <taxon>Pseudomonadati</taxon>
        <taxon>Bacteroidota</taxon>
        <taxon>Bacteroidia</taxon>
        <taxon>Marinilabiliales</taxon>
        <taxon>Prolixibacteraceae</taxon>
        <taxon>Gaoshiqia</taxon>
    </lineage>
</organism>
<reference evidence="10" key="1">
    <citation type="submission" date="2022-10" db="EMBL/GenBank/DDBJ databases">
        <title>Gaoshiqiia sediminis gen. nov., sp. nov., isolated from coastal sediment.</title>
        <authorList>
            <person name="Yu W.X."/>
            <person name="Mu D.S."/>
            <person name="Du J.Z."/>
            <person name="Liang Y.Q."/>
        </authorList>
    </citation>
    <scope>NUCLEOTIDE SEQUENCE</scope>
    <source>
        <strain evidence="10">A06</strain>
    </source>
</reference>
<dbReference type="Pfam" id="PF00072">
    <property type="entry name" value="Response_reg"/>
    <property type="match status" value="1"/>
</dbReference>
<comment type="catalytic activity">
    <reaction evidence="1">
        <text>ATP + protein L-histidine = ADP + protein N-phospho-L-histidine.</text>
        <dbReference type="EC" id="2.7.13.3"/>
    </reaction>
</comment>
<keyword evidence="11" id="KW-1185">Reference proteome</keyword>
<evidence type="ECO:0000256" key="4">
    <source>
        <dbReference type="ARBA" id="ARBA00022679"/>
    </source>
</evidence>
<dbReference type="PRINTS" id="PR00344">
    <property type="entry name" value="BCTRLSENSOR"/>
</dbReference>
<dbReference type="InterPro" id="IPR001610">
    <property type="entry name" value="PAC"/>
</dbReference>
<dbReference type="SUPFAM" id="SSF55781">
    <property type="entry name" value="GAF domain-like"/>
    <property type="match status" value="1"/>
</dbReference>
<dbReference type="Pfam" id="PF01590">
    <property type="entry name" value="GAF"/>
    <property type="match status" value="1"/>
</dbReference>